<dbReference type="InterPro" id="IPR009061">
    <property type="entry name" value="DNA-bd_dom_put_sf"/>
</dbReference>
<dbReference type="PANTHER" id="PTHR30204">
    <property type="entry name" value="REDOX-CYCLING DRUG-SENSING TRANSCRIPTIONAL ACTIVATOR SOXR"/>
    <property type="match status" value="1"/>
</dbReference>
<dbReference type="SMART" id="SM00422">
    <property type="entry name" value="HTH_MERR"/>
    <property type="match status" value="1"/>
</dbReference>
<dbReference type="CDD" id="cd01109">
    <property type="entry name" value="HTH_YyaN"/>
    <property type="match status" value="1"/>
</dbReference>
<dbReference type="AlphaFoldDB" id="A0AA47EFV1"/>
<accession>A0AA47EFV1</accession>
<dbReference type="GO" id="GO:0003677">
    <property type="term" value="F:DNA binding"/>
    <property type="evidence" value="ECO:0007669"/>
    <property type="project" value="UniProtKB-KW"/>
</dbReference>
<dbReference type="Gene3D" id="1.10.1660.10">
    <property type="match status" value="1"/>
</dbReference>
<evidence type="ECO:0000313" key="4">
    <source>
        <dbReference type="Proteomes" id="UP001164733"/>
    </source>
</evidence>
<dbReference type="PROSITE" id="PS50937">
    <property type="entry name" value="HTH_MERR_2"/>
    <property type="match status" value="1"/>
</dbReference>
<protein>
    <submittedName>
        <fullName evidence="3">MerR family transcriptional regulator</fullName>
    </submittedName>
</protein>
<dbReference type="RefSeq" id="WP_253200368.1">
    <property type="nucleotide sequence ID" value="NZ_CP086239.1"/>
</dbReference>
<sequence>MKYSIGEVSKKFNLSASTLRYYDREGLFPNLERSESSIRSFSDIDLGSLEIIECLKNTGMSIKDIKVFIDWCEQRDATLRERYEMFIERKRIIDEQMASLQKTLEVIEYKCWYYKTALEAGTEKIHVKANQQDTEEVTS</sequence>
<evidence type="ECO:0000259" key="2">
    <source>
        <dbReference type="PROSITE" id="PS50937"/>
    </source>
</evidence>
<dbReference type="Proteomes" id="UP001164733">
    <property type="component" value="Chromosome"/>
</dbReference>
<evidence type="ECO:0000313" key="3">
    <source>
        <dbReference type="EMBL" id="WAG59387.1"/>
    </source>
</evidence>
<reference evidence="3" key="1">
    <citation type="submission" date="2021-11" db="EMBL/GenBank/DDBJ databases">
        <title>Clostridia strains as spoilage organisms.</title>
        <authorList>
            <person name="Wambui J."/>
            <person name="Stevens M.J.A."/>
            <person name="Stephan R."/>
        </authorList>
    </citation>
    <scope>NUCLEOTIDE SEQUENCE</scope>
    <source>
        <strain evidence="3">CF009</strain>
    </source>
</reference>
<proteinExistence type="predicted"/>
<feature type="domain" description="HTH merR-type" evidence="2">
    <location>
        <begin position="2"/>
        <end position="71"/>
    </location>
</feature>
<gene>
    <name evidence="3" type="ORF">LL038_17325</name>
</gene>
<dbReference type="Pfam" id="PF13411">
    <property type="entry name" value="MerR_1"/>
    <property type="match status" value="1"/>
</dbReference>
<dbReference type="EMBL" id="CP086239">
    <property type="protein sequence ID" value="WAG59387.1"/>
    <property type="molecule type" value="Genomic_DNA"/>
</dbReference>
<evidence type="ECO:0000256" key="1">
    <source>
        <dbReference type="ARBA" id="ARBA00023125"/>
    </source>
</evidence>
<dbReference type="GO" id="GO:0003700">
    <property type="term" value="F:DNA-binding transcription factor activity"/>
    <property type="evidence" value="ECO:0007669"/>
    <property type="project" value="InterPro"/>
</dbReference>
<name>A0AA47EFV1_9CLOT</name>
<dbReference type="SUPFAM" id="SSF46955">
    <property type="entry name" value="Putative DNA-binding domain"/>
    <property type="match status" value="1"/>
</dbReference>
<dbReference type="InterPro" id="IPR000551">
    <property type="entry name" value="MerR-type_HTH_dom"/>
</dbReference>
<keyword evidence="1" id="KW-0238">DNA-binding</keyword>
<dbReference type="InterPro" id="IPR047057">
    <property type="entry name" value="MerR_fam"/>
</dbReference>
<organism evidence="3 4">
    <name type="scientific">Clostridium estertheticum</name>
    <dbReference type="NCBI Taxonomy" id="238834"/>
    <lineage>
        <taxon>Bacteria</taxon>
        <taxon>Bacillati</taxon>
        <taxon>Bacillota</taxon>
        <taxon>Clostridia</taxon>
        <taxon>Eubacteriales</taxon>
        <taxon>Clostridiaceae</taxon>
        <taxon>Clostridium</taxon>
    </lineage>
</organism>
<dbReference type="PANTHER" id="PTHR30204:SF82">
    <property type="entry name" value="TRANSCRIPTIONAL REGULATOR, MERR FAMILY"/>
    <property type="match status" value="1"/>
</dbReference>